<accession>A0ABY4YBD2</accession>
<name>A0ABY4YBD2_9GAMM</name>
<sequence length="383" mass="43279">MQEKGDGVHNRVNRIIAYIERNLPSPDDAVNTHSIYIKSLLKQSFAGSGRDEINIAKLYEAIHYIETMKIRTPPSFFSRQNEKLMTMADKMVQKGEYILPVHERAQKAISVISSAGPVPVKAEKHFGAIHHALVELVSARYQFLKNEEKHEKVKKASLSWSYNYPLDDELGEVMNQSIGEWQAHHTPMKAEPTKAYKDFKRDICIRGITAATDTEVDDVLDYLVKGSSYSLEEQKAIKRWLQSNGGQDMNRFLDLLLMSGEFTPNPSSLVNTESLEQGWTIEKGKVVFSYESVIYSINIDGDVMVDNGKGQLVIEENPETIKNKSGNYSVPPLMRVKSKIELNINEGVVTPSITALNVQSYNSELLNPESKILNDTQFSMYNK</sequence>
<protein>
    <recommendedName>
        <fullName evidence="3">Dot/Icm T4SS effector</fullName>
    </recommendedName>
</protein>
<proteinExistence type="predicted"/>
<dbReference type="EMBL" id="CP071527">
    <property type="protein sequence ID" value="USQ14952.1"/>
    <property type="molecule type" value="Genomic_DNA"/>
</dbReference>
<evidence type="ECO:0000313" key="1">
    <source>
        <dbReference type="EMBL" id="USQ14952.1"/>
    </source>
</evidence>
<keyword evidence="2" id="KW-1185">Reference proteome</keyword>
<organism evidence="1 2">
    <name type="scientific">Legionella lytica</name>
    <dbReference type="NCBI Taxonomy" id="96232"/>
    <lineage>
        <taxon>Bacteria</taxon>
        <taxon>Pseudomonadati</taxon>
        <taxon>Pseudomonadota</taxon>
        <taxon>Gammaproteobacteria</taxon>
        <taxon>Legionellales</taxon>
        <taxon>Legionellaceae</taxon>
        <taxon>Legionella</taxon>
    </lineage>
</organism>
<dbReference type="Proteomes" id="UP001057474">
    <property type="component" value="Chromosome"/>
</dbReference>
<dbReference type="RefSeq" id="WP_252582006.1">
    <property type="nucleotide sequence ID" value="NZ_CP071527.1"/>
</dbReference>
<evidence type="ECO:0000313" key="2">
    <source>
        <dbReference type="Proteomes" id="UP001057474"/>
    </source>
</evidence>
<gene>
    <name evidence="1" type="ORF">J2N86_06560</name>
</gene>
<reference evidence="1" key="1">
    <citation type="submission" date="2021-03" db="EMBL/GenBank/DDBJ databases">
        <title>Legionella lytica PCM 2298.</title>
        <authorList>
            <person name="Koper P."/>
        </authorList>
    </citation>
    <scope>NUCLEOTIDE SEQUENCE</scope>
    <source>
        <strain evidence="1">PCM 2298</strain>
    </source>
</reference>
<evidence type="ECO:0008006" key="3">
    <source>
        <dbReference type="Google" id="ProtNLM"/>
    </source>
</evidence>